<evidence type="ECO:0000313" key="6">
    <source>
        <dbReference type="Proteomes" id="UP000081671"/>
    </source>
</evidence>
<dbReference type="PANTHER" id="PTHR11430:SF77">
    <property type="entry name" value="LIPOCALIN-LIKE 1 PROTEIN"/>
    <property type="match status" value="1"/>
</dbReference>
<dbReference type="Proteomes" id="UP000081671">
    <property type="component" value="Unplaced"/>
</dbReference>
<comment type="subcellular location">
    <subcellularLocation>
        <location evidence="1">Secreted</location>
    </subcellularLocation>
</comment>
<dbReference type="OrthoDB" id="9627583at2759"/>
<dbReference type="GO" id="GO:0036094">
    <property type="term" value="F:small molecule binding"/>
    <property type="evidence" value="ECO:0007669"/>
    <property type="project" value="InterPro"/>
</dbReference>
<proteinExistence type="inferred from homology"/>
<dbReference type="AlphaFoldDB" id="A0A1S3G7Y8"/>
<accession>A0A1S3G7Y8</accession>
<evidence type="ECO:0000256" key="3">
    <source>
        <dbReference type="ARBA" id="ARBA00022525"/>
    </source>
</evidence>
<feature type="compositionally biased region" description="Basic and acidic residues" evidence="4">
    <location>
        <begin position="1"/>
        <end position="18"/>
    </location>
</feature>
<evidence type="ECO:0000256" key="2">
    <source>
        <dbReference type="ARBA" id="ARBA00006889"/>
    </source>
</evidence>
<reference evidence="7" key="1">
    <citation type="submission" date="2025-08" db="UniProtKB">
        <authorList>
            <consortium name="RefSeq"/>
        </authorList>
    </citation>
    <scope>IDENTIFICATION</scope>
    <source>
        <tissue evidence="7">Kidney</tissue>
    </source>
</reference>
<dbReference type="PANTHER" id="PTHR11430">
    <property type="entry name" value="LIPOCALIN"/>
    <property type="match status" value="1"/>
</dbReference>
<protein>
    <submittedName>
        <fullName evidence="7">Lipocalin-like 1 protein</fullName>
    </submittedName>
</protein>
<gene>
    <name evidence="7" type="primary">Lcnl1</name>
</gene>
<evidence type="ECO:0000313" key="7">
    <source>
        <dbReference type="RefSeq" id="XP_012884800.1"/>
    </source>
</evidence>
<dbReference type="KEGG" id="dord:105995580"/>
<dbReference type="GeneID" id="105995580"/>
<dbReference type="InterPro" id="IPR012674">
    <property type="entry name" value="Calycin"/>
</dbReference>
<keyword evidence="3" id="KW-0964">Secreted</keyword>
<dbReference type="InterPro" id="IPR002345">
    <property type="entry name" value="Lipocalin"/>
</dbReference>
<dbReference type="InParanoid" id="A0A1S3G7Y8"/>
<dbReference type="Pfam" id="PF00061">
    <property type="entry name" value="Lipocalin"/>
    <property type="match status" value="1"/>
</dbReference>
<keyword evidence="6" id="KW-1185">Reference proteome</keyword>
<organism evidence="6 7">
    <name type="scientific">Dipodomys ordii</name>
    <name type="common">Ord's kangaroo rat</name>
    <dbReference type="NCBI Taxonomy" id="10020"/>
    <lineage>
        <taxon>Eukaryota</taxon>
        <taxon>Metazoa</taxon>
        <taxon>Chordata</taxon>
        <taxon>Craniata</taxon>
        <taxon>Vertebrata</taxon>
        <taxon>Euteleostomi</taxon>
        <taxon>Mammalia</taxon>
        <taxon>Eutheria</taxon>
        <taxon>Euarchontoglires</taxon>
        <taxon>Glires</taxon>
        <taxon>Rodentia</taxon>
        <taxon>Castorimorpha</taxon>
        <taxon>Heteromyidae</taxon>
        <taxon>Dipodomyinae</taxon>
        <taxon>Dipodomys</taxon>
    </lineage>
</organism>
<name>A0A1S3G7Y8_DIPOR</name>
<feature type="compositionally biased region" description="Low complexity" evidence="4">
    <location>
        <begin position="55"/>
        <end position="69"/>
    </location>
</feature>
<evidence type="ECO:0000259" key="5">
    <source>
        <dbReference type="Pfam" id="PF00061"/>
    </source>
</evidence>
<dbReference type="SUPFAM" id="SSF50814">
    <property type="entry name" value="Lipocalins"/>
    <property type="match status" value="1"/>
</dbReference>
<feature type="domain" description="Lipocalin/cytosolic fatty-acid binding" evidence="5">
    <location>
        <begin position="118"/>
        <end position="200"/>
    </location>
</feature>
<evidence type="ECO:0000256" key="1">
    <source>
        <dbReference type="ARBA" id="ARBA00004613"/>
    </source>
</evidence>
<dbReference type="Gene3D" id="2.40.128.20">
    <property type="match status" value="1"/>
</dbReference>
<evidence type="ECO:0000256" key="4">
    <source>
        <dbReference type="SAM" id="MobiDB-lite"/>
    </source>
</evidence>
<comment type="similarity">
    <text evidence="2">Belongs to the calycin superfamily. Lipocalin family.</text>
</comment>
<dbReference type="GO" id="GO:0005576">
    <property type="term" value="C:extracellular region"/>
    <property type="evidence" value="ECO:0007669"/>
    <property type="project" value="UniProtKB-SubCell"/>
</dbReference>
<feature type="region of interest" description="Disordered" evidence="4">
    <location>
        <begin position="1"/>
        <end position="119"/>
    </location>
</feature>
<dbReference type="CTD" id="401562"/>
<dbReference type="InterPro" id="IPR000566">
    <property type="entry name" value="Lipocln_cytosolic_FA-bd_dom"/>
</dbReference>
<dbReference type="RefSeq" id="XP_012884800.1">
    <property type="nucleotide sequence ID" value="XM_013029346.1"/>
</dbReference>
<sequence>MPGKPHEAGSSPDRRSSDPPDGSQAELNLQQEPGVEGAVSGVAPGGRLETLFPWSTGLPPLSGASLSSSHVPAEGHHGCTGPRGGRPQDRQWLGRARQAQGLSTPKVPAQECGSPRPDGRCQKLDTTFTKGAVNGQFSNPAMAQTDIRVASTDYEHFAVMYFQTQKADVTNTWLQLYARTPELFPEGAQKMQQLAPQLGLSPSQGALLPKSEECAGALA</sequence>